<keyword evidence="3 4" id="KW-0732">Signal</keyword>
<proteinExistence type="inferred from homology"/>
<name>A0A365TJ70_9GAMM</name>
<sequence length="305" mass="32163">MKRLLLGAALAVTCTSAMAQSIGVSVAWFDDNFLTSMRQAMEAEAKTQGYEIQFLDAQGDIGRQLSQVQSLAAQGVDAIIINPVDTAATSSMTGEAVLQDIPLVYVNREPEGSDLNEDGVVFVGSDQKKAGEMQMAALAERLGGEGNVAIMLGELSSGATHQRTEGVKEVAAEYPGIEIIAEQPADYQRTKAIDLMTNWVVGGQEINAIAANNDEMAIGALNAMRQLGISPDDIIVGGIDATRDAIESMQSGELAVTVFQDPVGQGGGAVKAAIELAEGNQVEKTTMVPFQLVTPETLDEFLANQ</sequence>
<comment type="subcellular location">
    <subcellularLocation>
        <location evidence="1">Cell envelope</location>
    </subcellularLocation>
</comment>
<dbReference type="PANTHER" id="PTHR46847">
    <property type="entry name" value="D-ALLOSE-BINDING PERIPLASMIC PROTEIN-RELATED"/>
    <property type="match status" value="1"/>
</dbReference>
<comment type="caution">
    <text evidence="6">The sequence shown here is derived from an EMBL/GenBank/DDBJ whole genome shotgun (WGS) entry which is preliminary data.</text>
</comment>
<feature type="chain" id="PRO_5016695473" evidence="4">
    <location>
        <begin position="20"/>
        <end position="305"/>
    </location>
</feature>
<dbReference type="Proteomes" id="UP000252204">
    <property type="component" value="Unassembled WGS sequence"/>
</dbReference>
<protein>
    <submittedName>
        <fullName evidence="6">Rhizopine-binding protein</fullName>
    </submittedName>
</protein>
<feature type="signal peptide" evidence="4">
    <location>
        <begin position="1"/>
        <end position="19"/>
    </location>
</feature>
<evidence type="ECO:0000256" key="3">
    <source>
        <dbReference type="ARBA" id="ARBA00022729"/>
    </source>
</evidence>
<dbReference type="Gene3D" id="3.40.50.2300">
    <property type="match status" value="2"/>
</dbReference>
<keyword evidence="7" id="KW-1185">Reference proteome</keyword>
<dbReference type="InterPro" id="IPR025997">
    <property type="entry name" value="SBP_2_dom"/>
</dbReference>
<dbReference type="OrthoDB" id="4827464at2"/>
<dbReference type="GO" id="GO:0030246">
    <property type="term" value="F:carbohydrate binding"/>
    <property type="evidence" value="ECO:0007669"/>
    <property type="project" value="UniProtKB-ARBA"/>
</dbReference>
<dbReference type="AlphaFoldDB" id="A0A365TJ70"/>
<dbReference type="GO" id="GO:0030313">
    <property type="term" value="C:cell envelope"/>
    <property type="evidence" value="ECO:0007669"/>
    <property type="project" value="UniProtKB-SubCell"/>
</dbReference>
<comment type="similarity">
    <text evidence="2">Belongs to the bacterial solute-binding protein 2 family.</text>
</comment>
<evidence type="ECO:0000259" key="5">
    <source>
        <dbReference type="Pfam" id="PF13407"/>
    </source>
</evidence>
<evidence type="ECO:0000256" key="2">
    <source>
        <dbReference type="ARBA" id="ARBA00007639"/>
    </source>
</evidence>
<evidence type="ECO:0000313" key="7">
    <source>
        <dbReference type="Proteomes" id="UP000252204"/>
    </source>
</evidence>
<dbReference type="SUPFAM" id="SSF53822">
    <property type="entry name" value="Periplasmic binding protein-like I"/>
    <property type="match status" value="1"/>
</dbReference>
<dbReference type="PANTHER" id="PTHR46847:SF1">
    <property type="entry name" value="D-ALLOSE-BINDING PERIPLASMIC PROTEIN-RELATED"/>
    <property type="match status" value="1"/>
</dbReference>
<organism evidence="6 7">
    <name type="scientific">Vreelandella sulfidaeris</name>
    <dbReference type="NCBI Taxonomy" id="115553"/>
    <lineage>
        <taxon>Bacteria</taxon>
        <taxon>Pseudomonadati</taxon>
        <taxon>Pseudomonadota</taxon>
        <taxon>Gammaproteobacteria</taxon>
        <taxon>Oceanospirillales</taxon>
        <taxon>Halomonadaceae</taxon>
        <taxon>Vreelandella</taxon>
    </lineage>
</organism>
<accession>A0A365TJ70</accession>
<feature type="domain" description="Periplasmic binding protein" evidence="5">
    <location>
        <begin position="22"/>
        <end position="280"/>
    </location>
</feature>
<dbReference type="RefSeq" id="WP_113270986.1">
    <property type="nucleotide sequence ID" value="NZ_QNTU01000016.1"/>
</dbReference>
<reference evidence="7" key="1">
    <citation type="submission" date="2018-06" db="EMBL/GenBank/DDBJ databases">
        <title>Whole genome sequencing of four bacterial strains from South Shetland trench revealing bio-synthetic gene clusters.</title>
        <authorList>
            <person name="Abdel-Mageed W.M."/>
            <person name="Lehri B."/>
            <person name="Jarmusch S."/>
            <person name="Miranda K."/>
            <person name="Goodfellow M."/>
            <person name="Jaspars M."/>
            <person name="Karlyshev A.V."/>
        </authorList>
    </citation>
    <scope>NUCLEOTIDE SEQUENCE [LARGE SCALE GENOMIC DNA]</scope>
    <source>
        <strain evidence="7">SST4</strain>
    </source>
</reference>
<gene>
    <name evidence="6" type="ORF">DQ400_17675</name>
</gene>
<dbReference type="Pfam" id="PF13407">
    <property type="entry name" value="Peripla_BP_4"/>
    <property type="match status" value="1"/>
</dbReference>
<dbReference type="CDD" id="cd06301">
    <property type="entry name" value="PBP1_rhizopine_binding-like"/>
    <property type="match status" value="1"/>
</dbReference>
<dbReference type="InterPro" id="IPR028082">
    <property type="entry name" value="Peripla_BP_I"/>
</dbReference>
<evidence type="ECO:0000313" key="6">
    <source>
        <dbReference type="EMBL" id="RBI65611.1"/>
    </source>
</evidence>
<evidence type="ECO:0000256" key="4">
    <source>
        <dbReference type="SAM" id="SignalP"/>
    </source>
</evidence>
<evidence type="ECO:0000256" key="1">
    <source>
        <dbReference type="ARBA" id="ARBA00004196"/>
    </source>
</evidence>
<dbReference type="GO" id="GO:0055085">
    <property type="term" value="P:transmembrane transport"/>
    <property type="evidence" value="ECO:0007669"/>
    <property type="project" value="UniProtKB-ARBA"/>
</dbReference>
<dbReference type="EMBL" id="QNTU01000016">
    <property type="protein sequence ID" value="RBI65611.1"/>
    <property type="molecule type" value="Genomic_DNA"/>
</dbReference>